<reference evidence="2" key="1">
    <citation type="journal article" date="2018" name="Nat. Plants">
        <title>Whole-genome landscape of Medicago truncatula symbiotic genes.</title>
        <authorList>
            <person name="Pecrix Y."/>
            <person name="Staton S.E."/>
            <person name="Sallet E."/>
            <person name="Lelandais-Briere C."/>
            <person name="Moreau S."/>
            <person name="Carrere S."/>
            <person name="Blein T."/>
            <person name="Jardinaud M.F."/>
            <person name="Latrasse D."/>
            <person name="Zouine M."/>
            <person name="Zahm M."/>
            <person name="Kreplak J."/>
            <person name="Mayjonade B."/>
            <person name="Satge C."/>
            <person name="Perez M."/>
            <person name="Cauet S."/>
            <person name="Marande W."/>
            <person name="Chantry-Darmon C."/>
            <person name="Lopez-Roques C."/>
            <person name="Bouchez O."/>
            <person name="Berard A."/>
            <person name="Debelle F."/>
            <person name="Munos S."/>
            <person name="Bendahmane A."/>
            <person name="Berges H."/>
            <person name="Niebel A."/>
            <person name="Buitink J."/>
            <person name="Frugier F."/>
            <person name="Benhamed M."/>
            <person name="Crespi M."/>
            <person name="Gouzy J."/>
            <person name="Gamas P."/>
        </authorList>
    </citation>
    <scope>NUCLEOTIDE SEQUENCE [LARGE SCALE GENOMIC DNA]</scope>
    <source>
        <strain evidence="2">cv. Jemalong A17</strain>
    </source>
</reference>
<dbReference type="Gramene" id="rna24012">
    <property type="protein sequence ID" value="RHN61539.1"/>
    <property type="gene ID" value="gene24012"/>
</dbReference>
<organism evidence="1 2">
    <name type="scientific">Medicago truncatula</name>
    <name type="common">Barrel medic</name>
    <name type="synonym">Medicago tribuloides</name>
    <dbReference type="NCBI Taxonomy" id="3880"/>
    <lineage>
        <taxon>Eukaryota</taxon>
        <taxon>Viridiplantae</taxon>
        <taxon>Streptophyta</taxon>
        <taxon>Embryophyta</taxon>
        <taxon>Tracheophyta</taxon>
        <taxon>Spermatophyta</taxon>
        <taxon>Magnoliopsida</taxon>
        <taxon>eudicotyledons</taxon>
        <taxon>Gunneridae</taxon>
        <taxon>Pentapetalae</taxon>
        <taxon>rosids</taxon>
        <taxon>fabids</taxon>
        <taxon>Fabales</taxon>
        <taxon>Fabaceae</taxon>
        <taxon>Papilionoideae</taxon>
        <taxon>50 kb inversion clade</taxon>
        <taxon>NPAAA clade</taxon>
        <taxon>Hologalegina</taxon>
        <taxon>IRL clade</taxon>
        <taxon>Trifolieae</taxon>
        <taxon>Medicago</taxon>
    </lineage>
</organism>
<proteinExistence type="predicted"/>
<keyword evidence="1" id="KW-0326">Glycosidase</keyword>
<evidence type="ECO:0000313" key="1">
    <source>
        <dbReference type="EMBL" id="RHN61539.1"/>
    </source>
</evidence>
<dbReference type="Gene3D" id="3.40.470.10">
    <property type="entry name" value="Uracil-DNA glycosylase-like domain"/>
    <property type="match status" value="1"/>
</dbReference>
<dbReference type="InterPro" id="IPR036895">
    <property type="entry name" value="Uracil-DNA_glycosylase-like_sf"/>
</dbReference>
<gene>
    <name evidence="1" type="ORF">MtrunA17_Chr4g0037731</name>
</gene>
<protein>
    <submittedName>
        <fullName evidence="1">Putative uracil-DNA glycosylase</fullName>
        <ecNumber evidence="1">3.2.2.27</ecNumber>
    </submittedName>
</protein>
<comment type="caution">
    <text evidence="1">The sequence shown here is derived from an EMBL/GenBank/DDBJ whole genome shotgun (WGS) entry which is preliminary data.</text>
</comment>
<accession>A0A396I7E1</accession>
<sequence>MDMLVEQSWLEGLPGEFQIFDFKGSASSAVNPPQHLIFNALNTTPFHPVKVVILGQASCHKITLVGVCKVQNGEAAVVKHLGSDWFNRDIGESE</sequence>
<dbReference type="EMBL" id="PSQE01000004">
    <property type="protein sequence ID" value="RHN61539.1"/>
    <property type="molecule type" value="Genomic_DNA"/>
</dbReference>
<dbReference type="Proteomes" id="UP000265566">
    <property type="component" value="Chromosome 4"/>
</dbReference>
<dbReference type="GO" id="GO:0004844">
    <property type="term" value="F:uracil DNA N-glycosylase activity"/>
    <property type="evidence" value="ECO:0007669"/>
    <property type="project" value="UniProtKB-EC"/>
</dbReference>
<dbReference type="EC" id="3.2.2.27" evidence="1"/>
<name>A0A396I7E1_MEDTR</name>
<evidence type="ECO:0000313" key="2">
    <source>
        <dbReference type="Proteomes" id="UP000265566"/>
    </source>
</evidence>
<dbReference type="AlphaFoldDB" id="A0A396I7E1"/>
<dbReference type="SUPFAM" id="SSF52141">
    <property type="entry name" value="Uracil-DNA glycosylase-like"/>
    <property type="match status" value="1"/>
</dbReference>
<keyword evidence="1" id="KW-0378">Hydrolase</keyword>